<reference evidence="2" key="1">
    <citation type="submission" date="2021-01" db="EMBL/GenBank/DDBJ databases">
        <authorList>
            <consortium name="Genoscope - CEA"/>
            <person name="William W."/>
        </authorList>
    </citation>
    <scope>NUCLEOTIDE SEQUENCE</scope>
</reference>
<name>A0A8S1Y0X7_9CILI</name>
<feature type="coiled-coil region" evidence="1">
    <location>
        <begin position="584"/>
        <end position="611"/>
    </location>
</feature>
<comment type="caution">
    <text evidence="2">The sequence shown here is derived from an EMBL/GenBank/DDBJ whole genome shotgun (WGS) entry which is preliminary data.</text>
</comment>
<gene>
    <name evidence="2" type="ORF">PPENT_87.1.T1480049</name>
</gene>
<accession>A0A8S1Y0X7</accession>
<evidence type="ECO:0000313" key="3">
    <source>
        <dbReference type="Proteomes" id="UP000689195"/>
    </source>
</evidence>
<protein>
    <submittedName>
        <fullName evidence="2">Uncharacterized protein</fullName>
    </submittedName>
</protein>
<dbReference type="AlphaFoldDB" id="A0A8S1Y0X7"/>
<organism evidence="2 3">
    <name type="scientific">Paramecium pentaurelia</name>
    <dbReference type="NCBI Taxonomy" id="43138"/>
    <lineage>
        <taxon>Eukaryota</taxon>
        <taxon>Sar</taxon>
        <taxon>Alveolata</taxon>
        <taxon>Ciliophora</taxon>
        <taxon>Intramacronucleata</taxon>
        <taxon>Oligohymenophorea</taxon>
        <taxon>Peniculida</taxon>
        <taxon>Parameciidae</taxon>
        <taxon>Paramecium</taxon>
    </lineage>
</organism>
<sequence length="708" mass="83745">MGQQIIGKCKQCGPQNEDILPQMEFQKEIKSEVIKNLKQKLHEFESYSIQKLTTYSLKYDGLFRKEDIKKEKVIDSLGLVKPIDIEKIKQLNEEVGIKFYCGISLGDPINIGFKTINGSQIELNQYGYTLVRLWRMGEMMMNFQSCIQIEGIKLIGLVRGDIETYKKIIMNIGWEEYDHIILEDDNILDLQYDEQTHQINHNSMLSALLLYDGQVIYKHYIDKLQFQSDYNIVKKDVLEIIENGVKQANQINVITNISFIKQQEYIKLKQFIMNQKKQSFSRDVEVTIKKKTIYYKEDKQVYYDQPIIYINSSPKSFSISDKFANQLGKKNLKWDSKLLKAKINEKIKEFSLNVQIALQKDIIISITKEYCEIKVHHWEDGILVPYYKSLDYISQIKLWITATETIRYEPNEDPVLDRISDLVAKLFQTIPKVDKVLGTKYANIPFVEKWKPPYEELDPHPKNLEIHRKSDKILLIWLFDYEIDENIEKLKELIKIKKNNPQFGLQIAILGYIKFTTWTSKFQAFLDKCELTRSILDNTIETWFPQEEQMGRFRFNIILQRIYGLMLDKQDMMIIDSKGIVRLIDNSTQLISNLTQEIDKLNEKVKVTVKNYNYWRQYQNLKKCIRENPQLAEIVKKIQEKGIVEESKVLIEQMKDKVWTFENGQIKEEKWHEQPTRILRNIQDFTDINEMARIIAKYIDNNDICALK</sequence>
<proteinExistence type="predicted"/>
<dbReference type="OrthoDB" id="291692at2759"/>
<keyword evidence="3" id="KW-1185">Reference proteome</keyword>
<dbReference type="EMBL" id="CAJJDO010000148">
    <property type="protein sequence ID" value="CAD8207661.1"/>
    <property type="molecule type" value="Genomic_DNA"/>
</dbReference>
<evidence type="ECO:0000313" key="2">
    <source>
        <dbReference type="EMBL" id="CAD8207661.1"/>
    </source>
</evidence>
<evidence type="ECO:0000256" key="1">
    <source>
        <dbReference type="SAM" id="Coils"/>
    </source>
</evidence>
<keyword evidence="1" id="KW-0175">Coiled coil</keyword>
<dbReference type="Proteomes" id="UP000689195">
    <property type="component" value="Unassembled WGS sequence"/>
</dbReference>